<reference evidence="1" key="1">
    <citation type="submission" date="2021-01" db="UniProtKB">
        <authorList>
            <consortium name="EnsemblMetazoa"/>
        </authorList>
    </citation>
    <scope>IDENTIFICATION</scope>
</reference>
<sequence>MHEAMYADTYRDLSTHLPMLQSLYDEINDIHFHCVHFNVYHKNQNFRLVASLKFDIKRCLKRDSTFSNSKFLSMNIYDFLSSTISTNFDVNCTIFTNEMLDDAYFSLLLYIDAVGSKAKKVTTAGSVYPNLVPSNMEYNLHKMQFTNMLANMHNLSDEDKVKLIEAFDVIYYLLYRI</sequence>
<evidence type="ECO:0000313" key="1">
    <source>
        <dbReference type="EnsemblMetazoa" id="XP_031785886"/>
    </source>
</evidence>
<dbReference type="RefSeq" id="XP_031785886.1">
    <property type="nucleotide sequence ID" value="XM_031930026.2"/>
</dbReference>
<dbReference type="InParanoid" id="A0A7M7QI45"/>
<organism evidence="1 2">
    <name type="scientific">Nasonia vitripennis</name>
    <name type="common">Parasitic wasp</name>
    <dbReference type="NCBI Taxonomy" id="7425"/>
    <lineage>
        <taxon>Eukaryota</taxon>
        <taxon>Metazoa</taxon>
        <taxon>Ecdysozoa</taxon>
        <taxon>Arthropoda</taxon>
        <taxon>Hexapoda</taxon>
        <taxon>Insecta</taxon>
        <taxon>Pterygota</taxon>
        <taxon>Neoptera</taxon>
        <taxon>Endopterygota</taxon>
        <taxon>Hymenoptera</taxon>
        <taxon>Apocrita</taxon>
        <taxon>Proctotrupomorpha</taxon>
        <taxon>Chalcidoidea</taxon>
        <taxon>Pteromalidae</taxon>
        <taxon>Pteromalinae</taxon>
        <taxon>Nasonia</taxon>
    </lineage>
</organism>
<proteinExistence type="predicted"/>
<accession>A0A7M7QI45</accession>
<dbReference type="EnsemblMetazoa" id="XM_031930026">
    <property type="protein sequence ID" value="XP_031785886"/>
    <property type="gene ID" value="LOC116417323"/>
</dbReference>
<evidence type="ECO:0000313" key="2">
    <source>
        <dbReference type="Proteomes" id="UP000002358"/>
    </source>
</evidence>
<dbReference type="Proteomes" id="UP000002358">
    <property type="component" value="Unassembled WGS sequence"/>
</dbReference>
<dbReference type="GeneID" id="116417323"/>
<dbReference type="KEGG" id="nvi:116417323"/>
<dbReference type="AlphaFoldDB" id="A0A7M7QI45"/>
<name>A0A7M7QI45_NASVI</name>
<keyword evidence="2" id="KW-1185">Reference proteome</keyword>
<protein>
    <submittedName>
        <fullName evidence="1">Uncharacterized protein</fullName>
    </submittedName>
</protein>